<name>A0A8K0XKV9_9AGAR</name>
<sequence length="151" mass="16667">MSAAALDLSTTSNKSFTLFTRSITYSLPPAVHQFWDKVVAANPNLEAVVKAANSNVLQIVASNGKLYIFAVNVVAVADIPPWITFAMQVQFPGWPWFPPASSGFFTIEFKVKQINITIYDSWHHVTWHGSVQAPVPPPLVGLKIEGTWNSR</sequence>
<protein>
    <submittedName>
        <fullName evidence="1">Uncharacterized protein</fullName>
    </submittedName>
</protein>
<dbReference type="EMBL" id="JAEVFJ010000045">
    <property type="protein sequence ID" value="KAH8084872.1"/>
    <property type="molecule type" value="Genomic_DNA"/>
</dbReference>
<comment type="caution">
    <text evidence="1">The sequence shown here is derived from an EMBL/GenBank/DDBJ whole genome shotgun (WGS) entry which is preliminary data.</text>
</comment>
<gene>
    <name evidence="1" type="ORF">BXZ70DRAFT_910454</name>
</gene>
<dbReference type="Proteomes" id="UP000813824">
    <property type="component" value="Unassembled WGS sequence"/>
</dbReference>
<accession>A0A8K0XKV9</accession>
<reference evidence="1" key="1">
    <citation type="journal article" date="2021" name="New Phytol.">
        <title>Evolutionary innovations through gain and loss of genes in the ectomycorrhizal Boletales.</title>
        <authorList>
            <person name="Wu G."/>
            <person name="Miyauchi S."/>
            <person name="Morin E."/>
            <person name="Kuo A."/>
            <person name="Drula E."/>
            <person name="Varga T."/>
            <person name="Kohler A."/>
            <person name="Feng B."/>
            <person name="Cao Y."/>
            <person name="Lipzen A."/>
            <person name="Daum C."/>
            <person name="Hundley H."/>
            <person name="Pangilinan J."/>
            <person name="Johnson J."/>
            <person name="Barry K."/>
            <person name="LaButti K."/>
            <person name="Ng V."/>
            <person name="Ahrendt S."/>
            <person name="Min B."/>
            <person name="Choi I.G."/>
            <person name="Park H."/>
            <person name="Plett J.M."/>
            <person name="Magnuson J."/>
            <person name="Spatafora J.W."/>
            <person name="Nagy L.G."/>
            <person name="Henrissat B."/>
            <person name="Grigoriev I.V."/>
            <person name="Yang Z.L."/>
            <person name="Xu J."/>
            <person name="Martin F.M."/>
        </authorList>
    </citation>
    <scope>NUCLEOTIDE SEQUENCE</scope>
    <source>
        <strain evidence="1">KKN 215</strain>
    </source>
</reference>
<organism evidence="1 2">
    <name type="scientific">Cristinia sonorae</name>
    <dbReference type="NCBI Taxonomy" id="1940300"/>
    <lineage>
        <taxon>Eukaryota</taxon>
        <taxon>Fungi</taxon>
        <taxon>Dikarya</taxon>
        <taxon>Basidiomycota</taxon>
        <taxon>Agaricomycotina</taxon>
        <taxon>Agaricomycetes</taxon>
        <taxon>Agaricomycetidae</taxon>
        <taxon>Agaricales</taxon>
        <taxon>Pleurotineae</taxon>
        <taxon>Stephanosporaceae</taxon>
        <taxon>Cristinia</taxon>
    </lineage>
</organism>
<evidence type="ECO:0000313" key="1">
    <source>
        <dbReference type="EMBL" id="KAH8084872.1"/>
    </source>
</evidence>
<dbReference type="AlphaFoldDB" id="A0A8K0XKV9"/>
<evidence type="ECO:0000313" key="2">
    <source>
        <dbReference type="Proteomes" id="UP000813824"/>
    </source>
</evidence>
<keyword evidence="2" id="KW-1185">Reference proteome</keyword>
<proteinExistence type="predicted"/>